<dbReference type="EC" id="3.4.23.-" evidence="2"/>
<dbReference type="Gene3D" id="1.20.120.1220">
    <property type="match status" value="1"/>
</dbReference>
<proteinExistence type="predicted"/>
<reference evidence="2" key="2">
    <citation type="journal article" date="2014" name="ISME J.">
        <title>Microbial stratification in low pH oxic and suboxic macroscopic growths along an acid mine drainage.</title>
        <authorList>
            <person name="Mendez-Garcia C."/>
            <person name="Mesa V."/>
            <person name="Sprenger R.R."/>
            <person name="Richter M."/>
            <person name="Diez M.S."/>
            <person name="Solano J."/>
            <person name="Bargiela R."/>
            <person name="Golyshina O.V."/>
            <person name="Manteca A."/>
            <person name="Ramos J.L."/>
            <person name="Gallego J.R."/>
            <person name="Llorente I."/>
            <person name="Martins Dos Santos V.A."/>
            <person name="Jensen O.N."/>
            <person name="Pelaez A.I."/>
            <person name="Sanchez J."/>
            <person name="Ferrer M."/>
        </authorList>
    </citation>
    <scope>NUCLEOTIDE SEQUENCE</scope>
</reference>
<feature type="transmembrane region" description="Helical" evidence="1">
    <location>
        <begin position="126"/>
        <end position="145"/>
    </location>
</feature>
<dbReference type="EMBL" id="AUZZ01008122">
    <property type="protein sequence ID" value="EQD39017.1"/>
    <property type="molecule type" value="Genomic_DNA"/>
</dbReference>
<dbReference type="AlphaFoldDB" id="T0Z407"/>
<sequence>MNAILVDLGIAAAAFLLGYIVYRAGQLGLGDVMEMCVISLLLPFQNFPMLALLYQYNIPFIIAVAIAAGIAALVIVPIYYLPRTERELAEKITSMVSKKDVFKSALISISYIVLIGMLVIAHIISLYGVIVLGAVLLGSAFTILFEKPITQSMIRYVDASSFEEGDIIAFNLMDAAHVEALKVKVNSFGKLVTRDMIDEMKANNIADKLPVYKLGIPFAVPIFIAVVISLLFGNLIILIL</sequence>
<accession>T0Z407</accession>
<feature type="transmembrane region" description="Helical" evidence="1">
    <location>
        <begin position="60"/>
        <end position="81"/>
    </location>
</feature>
<evidence type="ECO:0000313" key="2">
    <source>
        <dbReference type="EMBL" id="EQD39017.1"/>
    </source>
</evidence>
<protein>
    <submittedName>
        <fullName evidence="2">Peptidase A24A prepilin type IV</fullName>
        <ecNumber evidence="2">3.4.23.-</ecNumber>
    </submittedName>
</protein>
<reference evidence="2" key="1">
    <citation type="submission" date="2013-08" db="EMBL/GenBank/DDBJ databases">
        <authorList>
            <person name="Mendez C."/>
            <person name="Richter M."/>
            <person name="Ferrer M."/>
            <person name="Sanchez J."/>
        </authorList>
    </citation>
    <scope>NUCLEOTIDE SEQUENCE</scope>
</reference>
<feature type="transmembrane region" description="Helical" evidence="1">
    <location>
        <begin position="101"/>
        <end position="120"/>
    </location>
</feature>
<keyword evidence="1" id="KW-0472">Membrane</keyword>
<feature type="transmembrane region" description="Helical" evidence="1">
    <location>
        <begin position="218"/>
        <end position="239"/>
    </location>
</feature>
<gene>
    <name evidence="2" type="ORF">B2A_11271</name>
</gene>
<keyword evidence="1" id="KW-1133">Transmembrane helix</keyword>
<dbReference type="GO" id="GO:0016787">
    <property type="term" value="F:hydrolase activity"/>
    <property type="evidence" value="ECO:0007669"/>
    <property type="project" value="UniProtKB-KW"/>
</dbReference>
<keyword evidence="1" id="KW-0812">Transmembrane</keyword>
<keyword evidence="2" id="KW-0378">Hydrolase</keyword>
<organism evidence="2">
    <name type="scientific">mine drainage metagenome</name>
    <dbReference type="NCBI Taxonomy" id="410659"/>
    <lineage>
        <taxon>unclassified sequences</taxon>
        <taxon>metagenomes</taxon>
        <taxon>ecological metagenomes</taxon>
    </lineage>
</organism>
<feature type="transmembrane region" description="Helical" evidence="1">
    <location>
        <begin position="6"/>
        <end position="24"/>
    </location>
</feature>
<name>T0Z407_9ZZZZ</name>
<comment type="caution">
    <text evidence="2">The sequence shown here is derived from an EMBL/GenBank/DDBJ whole genome shotgun (WGS) entry which is preliminary data.</text>
</comment>
<evidence type="ECO:0000256" key="1">
    <source>
        <dbReference type="SAM" id="Phobius"/>
    </source>
</evidence>